<proteinExistence type="predicted"/>
<dbReference type="CDD" id="cd00531">
    <property type="entry name" value="NTF2_like"/>
    <property type="match status" value="1"/>
</dbReference>
<dbReference type="Proteomes" id="UP000252914">
    <property type="component" value="Unassembled WGS sequence"/>
</dbReference>
<feature type="coiled-coil region" evidence="1">
    <location>
        <begin position="1"/>
        <end position="28"/>
    </location>
</feature>
<keyword evidence="1" id="KW-0175">Coiled coil</keyword>
<evidence type="ECO:0000313" key="4">
    <source>
        <dbReference type="Proteomes" id="UP000252914"/>
    </source>
</evidence>
<comment type="caution">
    <text evidence="3">The sequence shown here is derived from an EMBL/GenBank/DDBJ whole genome shotgun (WGS) entry which is preliminary data.</text>
</comment>
<evidence type="ECO:0000256" key="1">
    <source>
        <dbReference type="SAM" id="Coils"/>
    </source>
</evidence>
<gene>
    <name evidence="3" type="ORF">DTL70_11180</name>
</gene>
<protein>
    <submittedName>
        <fullName evidence="3">Nuclear transport factor 2 family protein</fullName>
    </submittedName>
</protein>
<evidence type="ECO:0000259" key="2">
    <source>
        <dbReference type="Pfam" id="PF13577"/>
    </source>
</evidence>
<feature type="domain" description="SnoaL-like" evidence="2">
    <location>
        <begin position="24"/>
        <end position="149"/>
    </location>
</feature>
<dbReference type="RefSeq" id="WP_114021722.1">
    <property type="nucleotide sequence ID" value="NZ_QOIN01000039.1"/>
</dbReference>
<sequence length="181" mass="19721">MSDTEQRLAEAEERLAGLEARLTRLEDEAAVSALVLSYGPLVDSGRAEEVAGLWEEDGIYDVDELLMTGRKEIAAMVRSARHRTWIGNGCAHIVGAPRVRVRGDTAVAVCYSTMITRDPDTSEFTVRRATANHWRLRRGPHGWRLTVRTNRVLDGRAESPALLASGVTDAGASAEPPTGRA</sequence>
<dbReference type="EMBL" id="QOIN01000039">
    <property type="protein sequence ID" value="RCG24874.1"/>
    <property type="molecule type" value="Genomic_DNA"/>
</dbReference>
<dbReference type="Gene3D" id="3.10.450.50">
    <property type="match status" value="1"/>
</dbReference>
<dbReference type="AlphaFoldDB" id="A0A367F3C5"/>
<dbReference type="SUPFAM" id="SSF54427">
    <property type="entry name" value="NTF2-like"/>
    <property type="match status" value="1"/>
</dbReference>
<dbReference type="Pfam" id="PF13577">
    <property type="entry name" value="SnoaL_4"/>
    <property type="match status" value="1"/>
</dbReference>
<dbReference type="InterPro" id="IPR037401">
    <property type="entry name" value="SnoaL-like"/>
</dbReference>
<name>A0A367F3C5_9ACTN</name>
<reference evidence="3 4" key="1">
    <citation type="submission" date="2018-06" db="EMBL/GenBank/DDBJ databases">
        <title>Streptomyces reniochalinae sp. nov. and Streptomyces diacarnus sp. nov. from marine sponges.</title>
        <authorList>
            <person name="Li L."/>
        </authorList>
    </citation>
    <scope>NUCLEOTIDE SEQUENCE [LARGE SCALE GENOMIC DNA]</scope>
    <source>
        <strain evidence="3 4">LHW51701</strain>
    </source>
</reference>
<dbReference type="InterPro" id="IPR032710">
    <property type="entry name" value="NTF2-like_dom_sf"/>
</dbReference>
<evidence type="ECO:0000313" key="3">
    <source>
        <dbReference type="EMBL" id="RCG24874.1"/>
    </source>
</evidence>
<organism evidence="3 4">
    <name type="scientific">Streptomyces diacarni</name>
    <dbReference type="NCBI Taxonomy" id="2800381"/>
    <lineage>
        <taxon>Bacteria</taxon>
        <taxon>Bacillati</taxon>
        <taxon>Actinomycetota</taxon>
        <taxon>Actinomycetes</taxon>
        <taxon>Kitasatosporales</taxon>
        <taxon>Streptomycetaceae</taxon>
        <taxon>Streptomyces</taxon>
    </lineage>
</organism>
<keyword evidence="4" id="KW-1185">Reference proteome</keyword>
<accession>A0A367F3C5</accession>